<dbReference type="PANTHER" id="PTHR47237">
    <property type="entry name" value="SLL0310 PROTEIN"/>
    <property type="match status" value="1"/>
</dbReference>
<dbReference type="Gene3D" id="3.40.630.30">
    <property type="match status" value="1"/>
</dbReference>
<feature type="domain" description="N-acetyltransferase" evidence="1">
    <location>
        <begin position="5"/>
        <end position="134"/>
    </location>
</feature>
<dbReference type="EMBL" id="AP022839">
    <property type="protein sequence ID" value="BCA94416.1"/>
    <property type="molecule type" value="Genomic_DNA"/>
</dbReference>
<dbReference type="Pfam" id="PF00583">
    <property type="entry name" value="Acetyltransf_1"/>
    <property type="match status" value="1"/>
</dbReference>
<dbReference type="InterPro" id="IPR052729">
    <property type="entry name" value="Acyl/Acetyltrans_Enzymes"/>
</dbReference>
<dbReference type="PROSITE" id="PS51186">
    <property type="entry name" value="GNAT"/>
    <property type="match status" value="1"/>
</dbReference>
<dbReference type="GO" id="GO:0016747">
    <property type="term" value="F:acyltransferase activity, transferring groups other than amino-acyl groups"/>
    <property type="evidence" value="ECO:0007669"/>
    <property type="project" value="InterPro"/>
</dbReference>
<proteinExistence type="predicted"/>
<dbReference type="Proteomes" id="UP000502894">
    <property type="component" value="Chromosome"/>
</dbReference>
<sequence length="282" mass="32324">MFEHYHIEKMNQEEVTLAVAWAAKEGWNPGLHDAACFYQVDPRGFFVGKLKGQMIAVGSAVIYDEHFAFCGFYIVAKPYRDQGYGLELTRARLDYIGKRNAGIDGVLPMLDKYARLGYQFAHNNIRYSLEKKIDPIPYNPSLVLLGQIDFSLLCDYDRLHFPALRPKFLKCWIQQKQSMALGFVQEKQLKGYGVIRACQQGYKMGPLFADTPEIANTLFFQLTQYAQGKVIFLDIPENNSFALDLVKHYQMTKVFATARMYLKGEPQLIKEHIFGITSFELG</sequence>
<dbReference type="KEGG" id="lant:TUM19329_07770"/>
<dbReference type="SUPFAM" id="SSF55729">
    <property type="entry name" value="Acyl-CoA N-acyltransferases (Nat)"/>
    <property type="match status" value="1"/>
</dbReference>
<keyword evidence="2" id="KW-0808">Transferase</keyword>
<dbReference type="InterPro" id="IPR041496">
    <property type="entry name" value="YitH/HolE_GNAT"/>
</dbReference>
<accession>A0A6F8T376</accession>
<dbReference type="PANTHER" id="PTHR47237:SF1">
    <property type="entry name" value="SLL0310 PROTEIN"/>
    <property type="match status" value="1"/>
</dbReference>
<name>A0A6F8T376_9GAMM</name>
<reference evidence="2" key="1">
    <citation type="journal article" date="2020" name="Microbiol. Resour. Announc.">
        <title>Complete Genome Sequence of Novel Psychrotolerant Legionella Strain TUM19329, Isolated from Antarctic Lake Sediment.</title>
        <authorList>
            <person name="Shimada S."/>
            <person name="Nakai R."/>
            <person name="Aoki K."/>
            <person name="Shimoeda N."/>
            <person name="Ohno G."/>
            <person name="Miyazaki Y."/>
            <person name="Kudoh S."/>
            <person name="Imura S."/>
            <person name="Watanabe K."/>
            <person name="Ishii Y."/>
            <person name="Tateda K."/>
        </authorList>
    </citation>
    <scope>NUCLEOTIDE SEQUENCE [LARGE SCALE GENOMIC DNA]</scope>
    <source>
        <strain evidence="2">TUM19329</strain>
    </source>
</reference>
<evidence type="ECO:0000259" key="1">
    <source>
        <dbReference type="PROSITE" id="PS51186"/>
    </source>
</evidence>
<evidence type="ECO:0000313" key="3">
    <source>
        <dbReference type="Proteomes" id="UP000502894"/>
    </source>
</evidence>
<dbReference type="RefSeq" id="WP_173236325.1">
    <property type="nucleotide sequence ID" value="NZ_AP022839.1"/>
</dbReference>
<keyword evidence="3" id="KW-1185">Reference proteome</keyword>
<dbReference type="AlphaFoldDB" id="A0A6F8T376"/>
<dbReference type="Gene3D" id="3.40.630.90">
    <property type="match status" value="1"/>
</dbReference>
<dbReference type="InterPro" id="IPR016181">
    <property type="entry name" value="Acyl_CoA_acyltransferase"/>
</dbReference>
<organism evidence="2 3">
    <name type="scientific">Legionella antarctica</name>
    <dbReference type="NCBI Taxonomy" id="2708020"/>
    <lineage>
        <taxon>Bacteria</taxon>
        <taxon>Pseudomonadati</taxon>
        <taxon>Pseudomonadota</taxon>
        <taxon>Gammaproteobacteria</taxon>
        <taxon>Legionellales</taxon>
        <taxon>Legionellaceae</taxon>
        <taxon>Legionella</taxon>
    </lineage>
</organism>
<gene>
    <name evidence="2" type="ORF">TUM19329_07770</name>
</gene>
<protein>
    <submittedName>
        <fullName evidence="2">Acetyltransferase</fullName>
    </submittedName>
</protein>
<evidence type="ECO:0000313" key="2">
    <source>
        <dbReference type="EMBL" id="BCA94416.1"/>
    </source>
</evidence>
<dbReference type="Pfam" id="PF18014">
    <property type="entry name" value="Acetyltransf_18"/>
    <property type="match status" value="1"/>
</dbReference>
<dbReference type="InterPro" id="IPR000182">
    <property type="entry name" value="GNAT_dom"/>
</dbReference>